<evidence type="ECO:0000256" key="1">
    <source>
        <dbReference type="ARBA" id="ARBA00004609"/>
    </source>
</evidence>
<evidence type="ECO:0000256" key="7">
    <source>
        <dbReference type="ARBA" id="ARBA00023180"/>
    </source>
</evidence>
<reference evidence="12" key="1">
    <citation type="journal article" date="2023" name="Plant J.">
        <title>Genome sequences and population genomics provide insights into the demographic history, inbreeding, and mutation load of two 'living fossil' tree species of Dipteronia.</title>
        <authorList>
            <person name="Feng Y."/>
            <person name="Comes H.P."/>
            <person name="Chen J."/>
            <person name="Zhu S."/>
            <person name="Lu R."/>
            <person name="Zhang X."/>
            <person name="Li P."/>
            <person name="Qiu J."/>
            <person name="Olsen K.M."/>
            <person name="Qiu Y."/>
        </authorList>
    </citation>
    <scope>NUCLEOTIDE SEQUENCE</scope>
    <source>
        <strain evidence="12">NBL</strain>
    </source>
</reference>
<evidence type="ECO:0000256" key="9">
    <source>
        <dbReference type="SAM" id="Phobius"/>
    </source>
</evidence>
<dbReference type="Pfam" id="PF04833">
    <property type="entry name" value="COBRA"/>
    <property type="match status" value="1"/>
</dbReference>
<keyword evidence="4" id="KW-0336">GPI-anchor</keyword>
<comment type="subcellular location">
    <subcellularLocation>
        <location evidence="1">Cell membrane</location>
        <topology evidence="1">Lipid-anchor</topology>
        <topology evidence="1">GPI-anchor</topology>
    </subcellularLocation>
</comment>
<gene>
    <name evidence="12" type="ORF">Dsin_022936</name>
</gene>
<dbReference type="Pfam" id="PF25079">
    <property type="entry name" value="COB_C"/>
    <property type="match status" value="1"/>
</dbReference>
<evidence type="ECO:0000256" key="4">
    <source>
        <dbReference type="ARBA" id="ARBA00022622"/>
    </source>
</evidence>
<protein>
    <recommendedName>
        <fullName evidence="11">COBRA C-terminal domain-containing protein</fullName>
    </recommendedName>
</protein>
<keyword evidence="5 10" id="KW-0732">Signal</keyword>
<keyword evidence="6 9" id="KW-0472">Membrane</keyword>
<evidence type="ECO:0000259" key="11">
    <source>
        <dbReference type="Pfam" id="PF25079"/>
    </source>
</evidence>
<keyword evidence="7" id="KW-0325">Glycoprotein</keyword>
<name>A0AAE0A3Z5_9ROSI</name>
<evidence type="ECO:0000313" key="13">
    <source>
        <dbReference type="Proteomes" id="UP001281410"/>
    </source>
</evidence>
<organism evidence="12 13">
    <name type="scientific">Dipteronia sinensis</name>
    <dbReference type="NCBI Taxonomy" id="43782"/>
    <lineage>
        <taxon>Eukaryota</taxon>
        <taxon>Viridiplantae</taxon>
        <taxon>Streptophyta</taxon>
        <taxon>Embryophyta</taxon>
        <taxon>Tracheophyta</taxon>
        <taxon>Spermatophyta</taxon>
        <taxon>Magnoliopsida</taxon>
        <taxon>eudicotyledons</taxon>
        <taxon>Gunneridae</taxon>
        <taxon>Pentapetalae</taxon>
        <taxon>rosids</taxon>
        <taxon>malvids</taxon>
        <taxon>Sapindales</taxon>
        <taxon>Sapindaceae</taxon>
        <taxon>Hippocastanoideae</taxon>
        <taxon>Acereae</taxon>
        <taxon>Dipteronia</taxon>
    </lineage>
</organism>
<dbReference type="InterPro" id="IPR056900">
    <property type="entry name" value="COB_C"/>
</dbReference>
<keyword evidence="3" id="KW-1003">Cell membrane</keyword>
<feature type="transmembrane region" description="Helical" evidence="9">
    <location>
        <begin position="643"/>
        <end position="661"/>
    </location>
</feature>
<evidence type="ECO:0000256" key="3">
    <source>
        <dbReference type="ARBA" id="ARBA00022475"/>
    </source>
</evidence>
<evidence type="ECO:0000256" key="8">
    <source>
        <dbReference type="ARBA" id="ARBA00023288"/>
    </source>
</evidence>
<dbReference type="Proteomes" id="UP001281410">
    <property type="component" value="Unassembled WGS sequence"/>
</dbReference>
<dbReference type="PANTHER" id="PTHR31052">
    <property type="entry name" value="COBRA-LIKE PROTEIN 7"/>
    <property type="match status" value="1"/>
</dbReference>
<comment type="caution">
    <text evidence="12">The sequence shown here is derived from an EMBL/GenBank/DDBJ whole genome shotgun (WGS) entry which is preliminary data.</text>
</comment>
<accession>A0AAE0A3Z5</accession>
<evidence type="ECO:0000256" key="5">
    <source>
        <dbReference type="ARBA" id="ARBA00022729"/>
    </source>
</evidence>
<evidence type="ECO:0000256" key="10">
    <source>
        <dbReference type="SAM" id="SignalP"/>
    </source>
</evidence>
<dbReference type="AlphaFoldDB" id="A0AAE0A3Z5"/>
<keyword evidence="8" id="KW-0449">Lipoprotein</keyword>
<keyword evidence="9" id="KW-0812">Transmembrane</keyword>
<feature type="signal peptide" evidence="10">
    <location>
        <begin position="1"/>
        <end position="31"/>
    </location>
</feature>
<dbReference type="GO" id="GO:0005886">
    <property type="term" value="C:plasma membrane"/>
    <property type="evidence" value="ECO:0007669"/>
    <property type="project" value="UniProtKB-SubCell"/>
</dbReference>
<dbReference type="GO" id="GO:0098552">
    <property type="term" value="C:side of membrane"/>
    <property type="evidence" value="ECO:0007669"/>
    <property type="project" value="UniProtKB-KW"/>
</dbReference>
<dbReference type="GO" id="GO:0010215">
    <property type="term" value="P:cellulose microfibril organization"/>
    <property type="evidence" value="ECO:0007669"/>
    <property type="project" value="InterPro"/>
</dbReference>
<evidence type="ECO:0000313" key="12">
    <source>
        <dbReference type="EMBL" id="KAK3199521.1"/>
    </source>
</evidence>
<dbReference type="InterPro" id="IPR006918">
    <property type="entry name" value="COBRA_pln"/>
</dbReference>
<comment type="similarity">
    <text evidence="2">Belongs to the COBRA family.</text>
</comment>
<evidence type="ECO:0000256" key="2">
    <source>
        <dbReference type="ARBA" id="ARBA00005507"/>
    </source>
</evidence>
<evidence type="ECO:0000256" key="6">
    <source>
        <dbReference type="ARBA" id="ARBA00023136"/>
    </source>
</evidence>
<keyword evidence="13" id="KW-1185">Reference proteome</keyword>
<feature type="domain" description="COBRA C-terminal" evidence="11">
    <location>
        <begin position="426"/>
        <end position="635"/>
    </location>
</feature>
<feature type="chain" id="PRO_5042140891" description="COBRA C-terminal domain-containing protein" evidence="10">
    <location>
        <begin position="32"/>
        <end position="662"/>
    </location>
</feature>
<proteinExistence type="inferred from homology"/>
<keyword evidence="9" id="KW-1133">Transmembrane helix</keyword>
<sequence>MSTFRSIKIQRMLLVFVTLFLVTSRIQLCYGQDEEENEEDVPETPPGQDNCNGIFLTYNFNGREKEYPRLKNATAQAWAFKAVASILNAGTEELKAWRMFVGFHHKEILVSATGATIVDGSDFPAAVGNGTTFVGNPMVDLKTAVDTAGDINQISVQIEITGTQFGVKPPETPMPKDLKLVNDGWKCPGAKRKGTYMHVCCKKDPKFKAPKVKSTKFAPRRWGDLSITYDVLQAFSNNYMAQVTLDNISPIGGFDHWNLTWEWQYGEFINDMRGAFTSRKDSASCVYGAAGKYYKDFDFSNVMNCEKRPYISDMPLEKANDTKLGKLPSCCRNGSLLPSVMDPSKARSMFQMTVYKLPPYDNRTALTPPMKWQIKGVLGSNYKCGAPIRVDPTEFPDASGLLSKTTALATWQVVCNMTKPEKKKARCCVSFSAYYNESVIPCNTCACGCPDTDKCNPDAKPMLLPSESLLVPFENRTVKAKAWAKLKKFPIPKKLPCPDNCGVSINWHINSDYSSGWTARVTLFNWEEFPFEDWFAAVKMDKAYAGYENVYSFNGTKLTNVAKTIFFHGLKDMNYLVAETNGSDPKNDPRVPGKQQSVISFTKKKTPGINIQAGDGFPTRVYFNGEECALPKSFPIKDSAHKSPISFLLVLFVTIITFMMIR</sequence>
<dbReference type="EMBL" id="JANJYJ010000007">
    <property type="protein sequence ID" value="KAK3199521.1"/>
    <property type="molecule type" value="Genomic_DNA"/>
</dbReference>
<dbReference type="PANTHER" id="PTHR31052:SF2">
    <property type="entry name" value="COBRA-LIKE PROTEIN 10"/>
    <property type="match status" value="1"/>
</dbReference>